<sequence>MKIYITRHGETEWNKLGKMQGWKDSNLTIKGIEDAKKLGKSLAHIEFDKIYCSPLRRAIDTANYIKGDKNTEIIITESLKEMGFGSWEGMEYVIFVL</sequence>
<dbReference type="InterPro" id="IPR029033">
    <property type="entry name" value="His_PPase_superfam"/>
</dbReference>
<dbReference type="InterPro" id="IPR001345">
    <property type="entry name" value="PG/BPGM_mutase_AS"/>
</dbReference>
<feature type="active site" description="Proton donor/acceptor" evidence="2">
    <location>
        <position position="81"/>
    </location>
</feature>
<dbReference type="PANTHER" id="PTHR46517:SF1">
    <property type="entry name" value="FRUCTOSE-2,6-BISPHOSPHATASE TIGAR"/>
    <property type="match status" value="1"/>
</dbReference>
<dbReference type="InterPro" id="IPR051695">
    <property type="entry name" value="Phosphoglycerate_Mutase"/>
</dbReference>
<dbReference type="RefSeq" id="WP_163235112.1">
    <property type="nucleotide sequence ID" value="NZ_CP048617.1"/>
</dbReference>
<dbReference type="EMBL" id="CP048617">
    <property type="protein sequence ID" value="QIB27248.1"/>
    <property type="molecule type" value="Genomic_DNA"/>
</dbReference>
<dbReference type="GO" id="GO:0004331">
    <property type="term" value="F:fructose-2,6-bisphosphate 2-phosphatase activity"/>
    <property type="evidence" value="ECO:0007669"/>
    <property type="project" value="TreeGrafter"/>
</dbReference>
<evidence type="ECO:0000256" key="1">
    <source>
        <dbReference type="ARBA" id="ARBA00022801"/>
    </source>
</evidence>
<dbReference type="AlphaFoldDB" id="A0A6P1YER5"/>
<keyword evidence="1" id="KW-0378">Hydrolase</keyword>
<accession>A0A6P1YER5</accession>
<evidence type="ECO:0000256" key="3">
    <source>
        <dbReference type="PIRSR" id="PIRSR613078-2"/>
    </source>
</evidence>
<organism evidence="4 5">
    <name type="scientific">Caloranaerobacter azorensis</name>
    <dbReference type="NCBI Taxonomy" id="116090"/>
    <lineage>
        <taxon>Bacteria</taxon>
        <taxon>Bacillati</taxon>
        <taxon>Bacillota</taxon>
        <taxon>Tissierellia</taxon>
        <taxon>Tissierellales</taxon>
        <taxon>Thermohalobacteraceae</taxon>
        <taxon>Caloranaerobacter</taxon>
    </lineage>
</organism>
<dbReference type="Gene3D" id="3.40.50.1240">
    <property type="entry name" value="Phosphoglycerate mutase-like"/>
    <property type="match status" value="1"/>
</dbReference>
<dbReference type="CDD" id="cd07067">
    <property type="entry name" value="HP_PGM_like"/>
    <property type="match status" value="1"/>
</dbReference>
<dbReference type="InterPro" id="IPR013078">
    <property type="entry name" value="His_Pase_superF_clade-1"/>
</dbReference>
<dbReference type="SMART" id="SM00855">
    <property type="entry name" value="PGAM"/>
    <property type="match status" value="1"/>
</dbReference>
<evidence type="ECO:0000313" key="5">
    <source>
        <dbReference type="Proteomes" id="UP000464452"/>
    </source>
</evidence>
<dbReference type="PIRSF" id="PIRSF000709">
    <property type="entry name" value="6PFK_2-Ptase"/>
    <property type="match status" value="1"/>
</dbReference>
<feature type="binding site" evidence="3">
    <location>
        <begin position="7"/>
        <end position="14"/>
    </location>
    <ligand>
        <name>substrate</name>
    </ligand>
</feature>
<dbReference type="PANTHER" id="PTHR46517">
    <property type="entry name" value="FRUCTOSE-2,6-BISPHOSPHATASE TIGAR"/>
    <property type="match status" value="1"/>
</dbReference>
<gene>
    <name evidence="4" type="ORF">G3A45_08090</name>
</gene>
<dbReference type="PROSITE" id="PS00175">
    <property type="entry name" value="PG_MUTASE"/>
    <property type="match status" value="1"/>
</dbReference>
<dbReference type="GO" id="GO:0043456">
    <property type="term" value="P:regulation of pentose-phosphate shunt"/>
    <property type="evidence" value="ECO:0007669"/>
    <property type="project" value="TreeGrafter"/>
</dbReference>
<proteinExistence type="predicted"/>
<dbReference type="SUPFAM" id="SSF53254">
    <property type="entry name" value="Phosphoglycerate mutase-like"/>
    <property type="match status" value="1"/>
</dbReference>
<name>A0A6P1YER5_9FIRM</name>
<protein>
    <submittedName>
        <fullName evidence="4">Histidine phosphatase family protein</fullName>
    </submittedName>
</protein>
<reference evidence="4 5" key="1">
    <citation type="submission" date="2020-02" db="EMBL/GenBank/DDBJ databases">
        <title>Thermophilic hydrogen producing bacteria, Caloranaerobacter azorensis.</title>
        <authorList>
            <person name="Baek K."/>
        </authorList>
    </citation>
    <scope>NUCLEOTIDE SEQUENCE [LARGE SCALE GENOMIC DNA]</scope>
    <source>
        <strain evidence="4 5">T3-1</strain>
    </source>
</reference>
<evidence type="ECO:0000256" key="2">
    <source>
        <dbReference type="PIRSR" id="PIRSR613078-1"/>
    </source>
</evidence>
<dbReference type="KEGG" id="cazo:G3A45_08090"/>
<feature type="binding site" evidence="3">
    <location>
        <position position="57"/>
    </location>
    <ligand>
        <name>substrate</name>
    </ligand>
</feature>
<feature type="active site" description="Tele-phosphohistidine intermediate" evidence="2">
    <location>
        <position position="8"/>
    </location>
</feature>
<dbReference type="GO" id="GO:0045820">
    <property type="term" value="P:negative regulation of glycolytic process"/>
    <property type="evidence" value="ECO:0007669"/>
    <property type="project" value="TreeGrafter"/>
</dbReference>
<dbReference type="GO" id="GO:0005829">
    <property type="term" value="C:cytosol"/>
    <property type="evidence" value="ECO:0007669"/>
    <property type="project" value="TreeGrafter"/>
</dbReference>
<dbReference type="Proteomes" id="UP000464452">
    <property type="component" value="Chromosome"/>
</dbReference>
<dbReference type="Pfam" id="PF00300">
    <property type="entry name" value="His_Phos_1"/>
    <property type="match status" value="1"/>
</dbReference>
<evidence type="ECO:0000313" key="4">
    <source>
        <dbReference type="EMBL" id="QIB27248.1"/>
    </source>
</evidence>